<feature type="domain" description="Putative Se/S carrier protein-like" evidence="1">
    <location>
        <begin position="4"/>
        <end position="69"/>
    </location>
</feature>
<dbReference type="InterPro" id="IPR021778">
    <property type="entry name" value="Se/S_carrier-like"/>
</dbReference>
<dbReference type="Pfam" id="PF11823">
    <property type="entry name" value="Se_S_carrier"/>
    <property type="match status" value="1"/>
</dbReference>
<gene>
    <name evidence="2" type="ORF">BXY41_102412</name>
</gene>
<comment type="caution">
    <text evidence="2">The sequence shown here is derived from an EMBL/GenBank/DDBJ whole genome shotgun (WGS) entry which is preliminary data.</text>
</comment>
<name>A0A2S6HXI3_9FIRM</name>
<protein>
    <submittedName>
        <fullName evidence="2">Uncharacterized protein DUF3343</fullName>
    </submittedName>
</protein>
<keyword evidence="3" id="KW-1185">Reference proteome</keyword>
<dbReference type="EMBL" id="PTJA01000002">
    <property type="protein sequence ID" value="PPK82722.1"/>
    <property type="molecule type" value="Genomic_DNA"/>
</dbReference>
<organism evidence="2 3">
    <name type="scientific">Lacrimispora xylanisolvens</name>
    <dbReference type="NCBI Taxonomy" id="384636"/>
    <lineage>
        <taxon>Bacteria</taxon>
        <taxon>Bacillati</taxon>
        <taxon>Bacillota</taxon>
        <taxon>Clostridia</taxon>
        <taxon>Lachnospirales</taxon>
        <taxon>Lachnospiraceae</taxon>
        <taxon>Lacrimispora</taxon>
    </lineage>
</organism>
<dbReference type="RefSeq" id="WP_104435479.1">
    <property type="nucleotide sequence ID" value="NZ_PTJA01000002.1"/>
</dbReference>
<reference evidence="2 3" key="1">
    <citation type="submission" date="2018-02" db="EMBL/GenBank/DDBJ databases">
        <title>Genomic Encyclopedia of Archaeal and Bacterial Type Strains, Phase II (KMG-II): from individual species to whole genera.</title>
        <authorList>
            <person name="Goeker M."/>
        </authorList>
    </citation>
    <scope>NUCLEOTIDE SEQUENCE [LARGE SCALE GENOMIC DNA]</scope>
    <source>
        <strain evidence="2 3">DSM 3808</strain>
    </source>
</reference>
<evidence type="ECO:0000313" key="3">
    <source>
        <dbReference type="Proteomes" id="UP000237749"/>
    </source>
</evidence>
<proteinExistence type="predicted"/>
<accession>A0A2S6HXI3</accession>
<sequence>MEDILFTFHNTHHSIMAETLLLGEKISVKVMPMPEAITAGCGLCLRLPEGDCPKALEILKQSSIIPRGVLKKTAETYSNLPIERFQASPST</sequence>
<evidence type="ECO:0000313" key="2">
    <source>
        <dbReference type="EMBL" id="PPK82722.1"/>
    </source>
</evidence>
<dbReference type="OrthoDB" id="3192849at2"/>
<dbReference type="AlphaFoldDB" id="A0A2S6HXI3"/>
<dbReference type="Proteomes" id="UP000237749">
    <property type="component" value="Unassembled WGS sequence"/>
</dbReference>
<evidence type="ECO:0000259" key="1">
    <source>
        <dbReference type="Pfam" id="PF11823"/>
    </source>
</evidence>